<dbReference type="RefSeq" id="WP_183494685.1">
    <property type="nucleotide sequence ID" value="NZ_JACIFF010000002.1"/>
</dbReference>
<evidence type="ECO:0000256" key="3">
    <source>
        <dbReference type="SAM" id="SignalP"/>
    </source>
</evidence>
<reference evidence="5 6" key="1">
    <citation type="submission" date="2020-08" db="EMBL/GenBank/DDBJ databases">
        <title>Genomic Encyclopedia of Type Strains, Phase IV (KMG-IV): sequencing the most valuable type-strain genomes for metagenomic binning, comparative biology and taxonomic classification.</title>
        <authorList>
            <person name="Goeker M."/>
        </authorList>
    </citation>
    <scope>NUCLEOTIDE SEQUENCE [LARGE SCALE GENOMIC DNA]</scope>
    <source>
        <strain evidence="5 6">DSM 105137</strain>
    </source>
</reference>
<feature type="chain" id="PRO_5032334328" description="SbsA Ig-like domain-containing protein" evidence="3">
    <location>
        <begin position="26"/>
        <end position="544"/>
    </location>
</feature>
<gene>
    <name evidence="5" type="ORF">GGR28_001046</name>
</gene>
<dbReference type="AlphaFoldDB" id="A0A840E392"/>
<dbReference type="InterPro" id="IPR032812">
    <property type="entry name" value="SbsA_Ig"/>
</dbReference>
<dbReference type="InterPro" id="IPR013784">
    <property type="entry name" value="Carb-bd-like_fold"/>
</dbReference>
<sequence>MRKLLAALFFLLALLAQLLTLQHCATPTPPRGGDVDSIGPRLVTEKSTPNFQTNFRPDRIELTFDEWVQLDPQQEILVSPPLDLRGDNRPVLQRRSLVIPLTDVELRDSVTYVVNIGAAIKDLNEGNPTENLRFVFATGPNLDTASVSGTVVDAFTGEPVDGANFTLYGNLADSAVFTENPTYFAKTGEEGTFTVSNVKPGRYRAVALVRNPGSTNYFADFDGVFPPVSAGYLDSIITVADTENRVGTVRISPIPVIARSTDVQTDRYGVIKIGMNQAAVNVDLSSSRDYLRSDVGDTIRLYYREAAADTLLLGRNGIYTDTVLVSATAAGEVPRQALTPIGRTVGRVNPGEGINLVFSQPLESVDTSLINLYRDTLVDRLSVRYEIDSLDPARLRLFTGWAGADPYRVELLPGAVTDWYGSANQDSIVRAVKVDDSETFGDLTIILTNLNPTLSYILRLVDDSGEVIVGSRRYIDQRFDYTVRYRSMKPGTYRLELVYDSNNNGRYDSGDLRFGRQPEVVSRFEIEPLRANWEVEKTVDLENN</sequence>
<proteinExistence type="predicted"/>
<protein>
    <recommendedName>
        <fullName evidence="4">SbsA Ig-like domain-containing protein</fullName>
    </recommendedName>
</protein>
<name>A0A840E392_9BACT</name>
<dbReference type="SUPFAM" id="SSF49452">
    <property type="entry name" value="Starch-binding domain-like"/>
    <property type="match status" value="1"/>
</dbReference>
<evidence type="ECO:0000256" key="2">
    <source>
        <dbReference type="SAM" id="MobiDB-lite"/>
    </source>
</evidence>
<dbReference type="Proteomes" id="UP000576209">
    <property type="component" value="Unassembled WGS sequence"/>
</dbReference>
<comment type="caution">
    <text evidence="5">The sequence shown here is derived from an EMBL/GenBank/DDBJ whole genome shotgun (WGS) entry which is preliminary data.</text>
</comment>
<dbReference type="Gene3D" id="2.60.40.1120">
    <property type="entry name" value="Carboxypeptidase-like, regulatory domain"/>
    <property type="match status" value="1"/>
</dbReference>
<accession>A0A840E392</accession>
<keyword evidence="1 3" id="KW-0732">Signal</keyword>
<dbReference type="EMBL" id="JACIFF010000002">
    <property type="protein sequence ID" value="MBB4078433.1"/>
    <property type="molecule type" value="Genomic_DNA"/>
</dbReference>
<dbReference type="Pfam" id="PF13205">
    <property type="entry name" value="Big_5"/>
    <property type="match status" value="1"/>
</dbReference>
<evidence type="ECO:0000313" key="5">
    <source>
        <dbReference type="EMBL" id="MBB4078433.1"/>
    </source>
</evidence>
<evidence type="ECO:0000256" key="1">
    <source>
        <dbReference type="ARBA" id="ARBA00022729"/>
    </source>
</evidence>
<keyword evidence="6" id="KW-1185">Reference proteome</keyword>
<feature type="region of interest" description="Disordered" evidence="2">
    <location>
        <begin position="29"/>
        <end position="50"/>
    </location>
</feature>
<evidence type="ECO:0000313" key="6">
    <source>
        <dbReference type="Proteomes" id="UP000576209"/>
    </source>
</evidence>
<feature type="signal peptide" evidence="3">
    <location>
        <begin position="1"/>
        <end position="25"/>
    </location>
</feature>
<dbReference type="GO" id="GO:0030246">
    <property type="term" value="F:carbohydrate binding"/>
    <property type="evidence" value="ECO:0007669"/>
    <property type="project" value="InterPro"/>
</dbReference>
<organism evidence="5 6">
    <name type="scientific">Neolewinella aquimaris</name>
    <dbReference type="NCBI Taxonomy" id="1835722"/>
    <lineage>
        <taxon>Bacteria</taxon>
        <taxon>Pseudomonadati</taxon>
        <taxon>Bacteroidota</taxon>
        <taxon>Saprospiria</taxon>
        <taxon>Saprospirales</taxon>
        <taxon>Lewinellaceae</taxon>
        <taxon>Neolewinella</taxon>
    </lineage>
</organism>
<evidence type="ECO:0000259" key="4">
    <source>
        <dbReference type="Pfam" id="PF13205"/>
    </source>
</evidence>
<feature type="domain" description="SbsA Ig-like" evidence="4">
    <location>
        <begin position="46"/>
        <end position="138"/>
    </location>
</feature>